<reference evidence="37" key="2">
    <citation type="submission" date="2025-08" db="UniProtKB">
        <authorList>
            <consortium name="Ensembl"/>
        </authorList>
    </citation>
    <scope>IDENTIFICATION</scope>
</reference>
<comment type="caution">
    <text evidence="34">Lacks conserved residue(s) required for the propagation of feature annotation.</text>
</comment>
<evidence type="ECO:0000256" key="33">
    <source>
        <dbReference type="PIRSR" id="PIRSR000865-2"/>
    </source>
</evidence>
<reference evidence="37" key="3">
    <citation type="submission" date="2025-09" db="UniProtKB">
        <authorList>
            <consortium name="Ensembl"/>
        </authorList>
    </citation>
    <scope>IDENTIFICATION</scope>
</reference>
<dbReference type="Pfam" id="PF00151">
    <property type="entry name" value="Lipase"/>
    <property type="match status" value="1"/>
</dbReference>
<dbReference type="InterPro" id="IPR002333">
    <property type="entry name" value="Lipase_hep"/>
</dbReference>
<evidence type="ECO:0000256" key="34">
    <source>
        <dbReference type="PROSITE-ProRule" id="PRU00152"/>
    </source>
</evidence>
<dbReference type="GO" id="GO:0008970">
    <property type="term" value="F:phospholipase A1 activity"/>
    <property type="evidence" value="ECO:0007669"/>
    <property type="project" value="UniProtKB-EC"/>
</dbReference>
<evidence type="ECO:0000256" key="35">
    <source>
        <dbReference type="RuleBase" id="RU004262"/>
    </source>
</evidence>
<dbReference type="EC" id="3.1.1.3" evidence="8"/>
<dbReference type="GO" id="GO:0046872">
    <property type="term" value="F:metal ion binding"/>
    <property type="evidence" value="ECO:0007669"/>
    <property type="project" value="UniProtKB-KW"/>
</dbReference>
<evidence type="ECO:0000259" key="36">
    <source>
        <dbReference type="PROSITE" id="PS50095"/>
    </source>
</evidence>
<comment type="subcellular location">
    <subcellularLocation>
        <location evidence="3">Secreted</location>
    </subcellularLocation>
</comment>
<dbReference type="PROSITE" id="PS50095">
    <property type="entry name" value="PLAT"/>
    <property type="match status" value="1"/>
</dbReference>
<feature type="binding site" evidence="33">
    <location>
        <position position="174"/>
    </location>
    <ligand>
        <name>Ca(2+)</name>
        <dbReference type="ChEBI" id="CHEBI:29108"/>
    </ligand>
</feature>
<evidence type="ECO:0000256" key="18">
    <source>
        <dbReference type="ARBA" id="ARBA00029723"/>
    </source>
</evidence>
<dbReference type="FunFam" id="3.40.50.1820:FF:000101">
    <property type="entry name" value="Hepatic triacylglycerol lipase"/>
    <property type="match status" value="1"/>
</dbReference>
<dbReference type="PRINTS" id="PR00824">
    <property type="entry name" value="HEPLIPASE"/>
</dbReference>
<evidence type="ECO:0000256" key="26">
    <source>
        <dbReference type="ARBA" id="ARBA00048377"/>
    </source>
</evidence>
<dbReference type="GO" id="GO:0034185">
    <property type="term" value="F:apolipoprotein binding"/>
    <property type="evidence" value="ECO:0007669"/>
    <property type="project" value="TreeGrafter"/>
</dbReference>
<evidence type="ECO:0000256" key="3">
    <source>
        <dbReference type="ARBA" id="ARBA00004613"/>
    </source>
</evidence>
<evidence type="ECO:0000256" key="19">
    <source>
        <dbReference type="ARBA" id="ARBA00030539"/>
    </source>
</evidence>
<dbReference type="EC" id="3.1.1.5" evidence="7"/>
<organism evidence="37 38">
    <name type="scientific">Amphiprion ocellaris</name>
    <name type="common">Clown anemonefish</name>
    <dbReference type="NCBI Taxonomy" id="80972"/>
    <lineage>
        <taxon>Eukaryota</taxon>
        <taxon>Metazoa</taxon>
        <taxon>Chordata</taxon>
        <taxon>Craniata</taxon>
        <taxon>Vertebrata</taxon>
        <taxon>Euteleostomi</taxon>
        <taxon>Actinopterygii</taxon>
        <taxon>Neopterygii</taxon>
        <taxon>Teleostei</taxon>
        <taxon>Neoteleostei</taxon>
        <taxon>Acanthomorphata</taxon>
        <taxon>Ovalentaria</taxon>
        <taxon>Pomacentridae</taxon>
        <taxon>Amphiprion</taxon>
    </lineage>
</organism>
<dbReference type="Pfam" id="PF01477">
    <property type="entry name" value="PLAT"/>
    <property type="match status" value="1"/>
</dbReference>
<dbReference type="EC" id="3.1.1.32" evidence="6"/>
<evidence type="ECO:0000256" key="2">
    <source>
        <dbReference type="ARBA" id="ARBA00001024"/>
    </source>
</evidence>
<evidence type="ECO:0000256" key="9">
    <source>
        <dbReference type="ARBA" id="ARBA00019624"/>
    </source>
</evidence>
<evidence type="ECO:0000256" key="5">
    <source>
        <dbReference type="ARBA" id="ARBA00011738"/>
    </source>
</evidence>
<keyword evidence="38" id="KW-1185">Reference proteome</keyword>
<keyword evidence="14" id="KW-0345">HDL</keyword>
<feature type="domain" description="PLAT" evidence="36">
    <location>
        <begin position="318"/>
        <end position="451"/>
    </location>
</feature>
<name>A0AAQ5XA20_AMPOC</name>
<evidence type="ECO:0000313" key="37">
    <source>
        <dbReference type="Ensembl" id="ENSAOCP00000037737.1"/>
    </source>
</evidence>
<evidence type="ECO:0000256" key="16">
    <source>
        <dbReference type="ARBA" id="ARBA00023098"/>
    </source>
</evidence>
<evidence type="ECO:0000256" key="13">
    <source>
        <dbReference type="ARBA" id="ARBA00022801"/>
    </source>
</evidence>
<dbReference type="InterPro" id="IPR029058">
    <property type="entry name" value="AB_hydrolase_fold"/>
</dbReference>
<keyword evidence="33" id="KW-0106">Calcium</keyword>
<dbReference type="SMART" id="SM00308">
    <property type="entry name" value="LH2"/>
    <property type="match status" value="1"/>
</dbReference>
<feature type="active site" description="Charge relay system" evidence="32">
    <location>
        <position position="245"/>
    </location>
</feature>
<evidence type="ECO:0000256" key="29">
    <source>
        <dbReference type="ARBA" id="ARBA00048656"/>
    </source>
</evidence>
<keyword evidence="15" id="KW-0442">Lipid degradation</keyword>
<evidence type="ECO:0000256" key="30">
    <source>
        <dbReference type="ARBA" id="ARBA00049452"/>
    </source>
</evidence>
<evidence type="ECO:0000256" key="28">
    <source>
        <dbReference type="ARBA" id="ARBA00048386"/>
    </source>
</evidence>
<evidence type="ECO:0000256" key="6">
    <source>
        <dbReference type="ARBA" id="ARBA00013179"/>
    </source>
</evidence>
<dbReference type="InterPro" id="IPR016272">
    <property type="entry name" value="Lipase_LIPH"/>
</dbReference>
<dbReference type="InterPro" id="IPR033906">
    <property type="entry name" value="Lipase_N"/>
</dbReference>
<dbReference type="SUPFAM" id="SSF49723">
    <property type="entry name" value="Lipase/lipooxygenase domain (PLAT/LH2 domain)"/>
    <property type="match status" value="1"/>
</dbReference>
<accession>A0AAQ5XA20</accession>
<comment type="catalytic activity">
    <reaction evidence="23">
        <text>1,2-dihexadecanoyl-sn-glycero-3-phosphocholine + H2O = hexadecanoyl-sn-glycero-3-phosphocholine + hexadecanoate + H(+)</text>
        <dbReference type="Rhea" id="RHEA:41384"/>
        <dbReference type="ChEBI" id="CHEBI:7896"/>
        <dbReference type="ChEBI" id="CHEBI:15377"/>
        <dbReference type="ChEBI" id="CHEBI:15378"/>
        <dbReference type="ChEBI" id="CHEBI:64563"/>
        <dbReference type="ChEBI" id="CHEBI:72999"/>
    </reaction>
    <physiologicalReaction direction="left-to-right" evidence="23">
        <dbReference type="Rhea" id="RHEA:41385"/>
    </physiologicalReaction>
</comment>
<evidence type="ECO:0000256" key="12">
    <source>
        <dbReference type="ARBA" id="ARBA00022729"/>
    </source>
</evidence>
<evidence type="ECO:0000256" key="1">
    <source>
        <dbReference type="ARBA" id="ARBA00000111"/>
    </source>
</evidence>
<evidence type="ECO:0000256" key="7">
    <source>
        <dbReference type="ARBA" id="ARBA00013274"/>
    </source>
</evidence>
<evidence type="ECO:0000256" key="24">
    <source>
        <dbReference type="ARBA" id="ARBA00047699"/>
    </source>
</evidence>
<keyword evidence="12" id="KW-0732">Signal</keyword>
<evidence type="ECO:0000256" key="8">
    <source>
        <dbReference type="ARBA" id="ARBA00013279"/>
    </source>
</evidence>
<dbReference type="FunFam" id="2.60.60.20:FF:000010">
    <property type="entry name" value="hepatic triacylglycerol lipase"/>
    <property type="match status" value="1"/>
</dbReference>
<protein>
    <recommendedName>
        <fullName evidence="9">Hepatic triacylglycerol lipase</fullName>
        <ecNumber evidence="8">3.1.1.3</ecNumber>
        <ecNumber evidence="6">3.1.1.32</ecNumber>
        <ecNumber evidence="7">3.1.1.5</ecNumber>
    </recommendedName>
    <alternativeName>
        <fullName evidence="19">Lipase member C</fullName>
    </alternativeName>
    <alternativeName>
        <fullName evidence="18">Lysophospholipase</fullName>
    </alternativeName>
    <alternativeName>
        <fullName evidence="20">Phospholipase A1</fullName>
    </alternativeName>
</protein>
<dbReference type="CDD" id="cd00707">
    <property type="entry name" value="Pancreat_lipase_like"/>
    <property type="match status" value="1"/>
</dbReference>
<evidence type="ECO:0000256" key="31">
    <source>
        <dbReference type="ARBA" id="ARBA00049531"/>
    </source>
</evidence>
<dbReference type="Proteomes" id="UP001501940">
    <property type="component" value="Chromosome 1"/>
</dbReference>
<feature type="active site" description="Nucleophile" evidence="32">
    <location>
        <position position="134"/>
    </location>
</feature>
<dbReference type="PIRSF" id="PIRSF000865">
    <property type="entry name" value="Lipoprotein_lipase_LIPH"/>
    <property type="match status" value="1"/>
</dbReference>
<dbReference type="InterPro" id="IPR013818">
    <property type="entry name" value="Lipase"/>
</dbReference>
<feature type="binding site" evidence="33">
    <location>
        <position position="179"/>
    </location>
    <ligand>
        <name>Ca(2+)</name>
        <dbReference type="ChEBI" id="CHEBI:29108"/>
    </ligand>
</feature>
<evidence type="ECO:0000256" key="21">
    <source>
        <dbReference type="ARBA" id="ARBA00045615"/>
    </source>
</evidence>
<evidence type="ECO:0000256" key="14">
    <source>
        <dbReference type="ARBA" id="ARBA00022850"/>
    </source>
</evidence>
<keyword evidence="33" id="KW-0479">Metal-binding</keyword>
<dbReference type="GO" id="GO:0008201">
    <property type="term" value="F:heparin binding"/>
    <property type="evidence" value="ECO:0007669"/>
    <property type="project" value="UniProtKB-KW"/>
</dbReference>
<comment type="catalytic activity">
    <reaction evidence="24">
        <text>1,3-di-(9Z-octadecenoyl)-glycerol + H2O = 3-(9Z-octadecenoyl)-sn-glycerol + (9Z)-octadecenoate + H(+)</text>
        <dbReference type="Rhea" id="RHEA:38651"/>
        <dbReference type="ChEBI" id="CHEBI:15377"/>
        <dbReference type="ChEBI" id="CHEBI:15378"/>
        <dbReference type="ChEBI" id="CHEBI:30823"/>
        <dbReference type="ChEBI" id="CHEBI:75735"/>
        <dbReference type="ChEBI" id="CHEBI:75938"/>
    </reaction>
    <physiologicalReaction direction="left-to-right" evidence="24">
        <dbReference type="Rhea" id="RHEA:38652"/>
    </physiologicalReaction>
</comment>
<feature type="active site" description="Charge relay system" evidence="32">
    <location>
        <position position="160"/>
    </location>
</feature>
<dbReference type="GO" id="GO:0004465">
    <property type="term" value="F:lipoprotein lipase activity"/>
    <property type="evidence" value="ECO:0007669"/>
    <property type="project" value="TreeGrafter"/>
</dbReference>
<comment type="catalytic activity">
    <reaction evidence="31">
        <text>a 1-acyl-sn-glycero-3-phosphocholine + H2O = sn-glycerol 3-phosphocholine + a fatty acid + H(+)</text>
        <dbReference type="Rhea" id="RHEA:15177"/>
        <dbReference type="ChEBI" id="CHEBI:15377"/>
        <dbReference type="ChEBI" id="CHEBI:15378"/>
        <dbReference type="ChEBI" id="CHEBI:16870"/>
        <dbReference type="ChEBI" id="CHEBI:28868"/>
        <dbReference type="ChEBI" id="CHEBI:58168"/>
        <dbReference type="EC" id="3.1.1.5"/>
    </reaction>
</comment>
<evidence type="ECO:0000256" key="27">
    <source>
        <dbReference type="ARBA" id="ARBA00048382"/>
    </source>
</evidence>
<comment type="catalytic activity">
    <reaction evidence="22">
        <text>1,2-di-(9Z-octadecenoyl)-sn-glycero-3-phosphocholine + H2O = (9Z-octadecenoyl)-sn-glycero-3-phosphocholine + (9Z)-octadecenoate + H(+)</text>
        <dbReference type="Rhea" id="RHEA:38699"/>
        <dbReference type="ChEBI" id="CHEBI:15377"/>
        <dbReference type="ChEBI" id="CHEBI:15378"/>
        <dbReference type="ChEBI" id="CHEBI:30823"/>
        <dbReference type="ChEBI" id="CHEBI:74669"/>
        <dbReference type="ChEBI" id="CHEBI:76083"/>
    </reaction>
    <physiologicalReaction direction="left-to-right" evidence="22">
        <dbReference type="Rhea" id="RHEA:38700"/>
    </physiologicalReaction>
</comment>
<keyword evidence="17" id="KW-0325">Glycoprotein</keyword>
<evidence type="ECO:0000256" key="15">
    <source>
        <dbReference type="ARBA" id="ARBA00022963"/>
    </source>
</evidence>
<comment type="catalytic activity">
    <reaction evidence="29">
        <text>1-hexadecanoyl-sn-glycero-3-phosphocholine + H2O = sn-glycerol 3-phosphocholine + hexadecanoate + H(+)</text>
        <dbReference type="Rhea" id="RHEA:40435"/>
        <dbReference type="ChEBI" id="CHEBI:7896"/>
        <dbReference type="ChEBI" id="CHEBI:15377"/>
        <dbReference type="ChEBI" id="CHEBI:15378"/>
        <dbReference type="ChEBI" id="CHEBI:16870"/>
        <dbReference type="ChEBI" id="CHEBI:72998"/>
    </reaction>
    <physiologicalReaction direction="left-to-right" evidence="29">
        <dbReference type="Rhea" id="RHEA:40436"/>
    </physiologicalReaction>
</comment>
<comment type="catalytic activity">
    <reaction evidence="2">
        <text>a triacylglycerol + H2O = a diacylglycerol + a fatty acid + H(+)</text>
        <dbReference type="Rhea" id="RHEA:12044"/>
        <dbReference type="ChEBI" id="CHEBI:15377"/>
        <dbReference type="ChEBI" id="CHEBI:15378"/>
        <dbReference type="ChEBI" id="CHEBI:17855"/>
        <dbReference type="ChEBI" id="CHEBI:18035"/>
        <dbReference type="ChEBI" id="CHEBI:28868"/>
        <dbReference type="EC" id="3.1.1.3"/>
    </reaction>
</comment>
<comment type="subunit">
    <text evidence="5">Homodimer.</text>
</comment>
<dbReference type="Gene3D" id="2.60.60.20">
    <property type="entry name" value="PLAT/LH2 domain"/>
    <property type="match status" value="1"/>
</dbReference>
<dbReference type="InterPro" id="IPR036392">
    <property type="entry name" value="PLAT/LH2_dom_sf"/>
</dbReference>
<dbReference type="GeneTree" id="ENSGT00940000157602"/>
<dbReference type="GO" id="GO:0034364">
    <property type="term" value="C:high-density lipoprotein particle"/>
    <property type="evidence" value="ECO:0007669"/>
    <property type="project" value="UniProtKB-KW"/>
</dbReference>
<dbReference type="InterPro" id="IPR001024">
    <property type="entry name" value="PLAT/LH2_dom"/>
</dbReference>
<dbReference type="Ensembl" id="ENSAOCT00000064992.1">
    <property type="protein sequence ID" value="ENSAOCP00000037737.1"/>
    <property type="gene ID" value="ENSAOCG00000003157.2"/>
</dbReference>
<comment type="similarity">
    <text evidence="4 35">Belongs to the AB hydrolase superfamily. Lipase family.</text>
</comment>
<comment type="catalytic activity">
    <reaction evidence="27">
        <text>1,2-di-(9Z-octadecenoyl)-sn-glycerol + H2O = 2-(9Z-octadecenoyl)-glycerol + (9Z)-octadecenoate + H(+)</text>
        <dbReference type="Rhea" id="RHEA:38511"/>
        <dbReference type="ChEBI" id="CHEBI:15377"/>
        <dbReference type="ChEBI" id="CHEBI:15378"/>
        <dbReference type="ChEBI" id="CHEBI:30823"/>
        <dbReference type="ChEBI" id="CHEBI:52333"/>
        <dbReference type="ChEBI" id="CHEBI:73990"/>
    </reaction>
    <physiologicalReaction direction="left-to-right" evidence="27">
        <dbReference type="Rhea" id="RHEA:38512"/>
    </physiologicalReaction>
</comment>
<evidence type="ECO:0000256" key="10">
    <source>
        <dbReference type="ARBA" id="ARBA00022525"/>
    </source>
</evidence>
<comment type="function">
    <text evidence="21">Catalyzes the hydrolysis of triglycerides and phospholipids present in circulating plasma lipoproteins, including chylomicrons, intermediate density lipoproteins (IDL), low density lipoproteins (LDL) of large size and high density lipoproteins (HDL), releasing free fatty acids (FFA) and smaller lipoprotein particles. Also exhibits lysophospholipase activity. Can hydrolyze both neutral lipid and phospholipid substrates but shows a greater binding affinity for neutral lipid substrates than phospholipid substrates. In native LDL, preferentially hydrolyzes the phosphatidylcholine species containing polyunsaturated fatty acids at sn-2 position.</text>
</comment>
<evidence type="ECO:0000256" key="17">
    <source>
        <dbReference type="ARBA" id="ARBA00023180"/>
    </source>
</evidence>
<keyword evidence="16" id="KW-0443">Lipid metabolism</keyword>
<comment type="catalytic activity">
    <reaction evidence="1">
        <text>a 1,2-diacyl-sn-glycero-3-phosphocholine + H2O = a 2-acyl-sn-glycero-3-phosphocholine + a fatty acid + H(+)</text>
        <dbReference type="Rhea" id="RHEA:18689"/>
        <dbReference type="ChEBI" id="CHEBI:15377"/>
        <dbReference type="ChEBI" id="CHEBI:15378"/>
        <dbReference type="ChEBI" id="CHEBI:28868"/>
        <dbReference type="ChEBI" id="CHEBI:57643"/>
        <dbReference type="ChEBI" id="CHEBI:57875"/>
        <dbReference type="EC" id="3.1.1.32"/>
    </reaction>
</comment>
<evidence type="ECO:0000256" key="23">
    <source>
        <dbReference type="ARBA" id="ARBA00047668"/>
    </source>
</evidence>
<keyword evidence="11" id="KW-0358">Heparin-binding</keyword>
<keyword evidence="10" id="KW-0964">Secreted</keyword>
<evidence type="ECO:0000256" key="11">
    <source>
        <dbReference type="ARBA" id="ARBA00022674"/>
    </source>
</evidence>
<evidence type="ECO:0000256" key="4">
    <source>
        <dbReference type="ARBA" id="ARBA00010701"/>
    </source>
</evidence>
<reference evidence="37 38" key="1">
    <citation type="submission" date="2022-01" db="EMBL/GenBank/DDBJ databases">
        <title>A chromosome-scale genome assembly of the false clownfish, Amphiprion ocellaris.</title>
        <authorList>
            <person name="Ryu T."/>
        </authorList>
    </citation>
    <scope>NUCLEOTIDE SEQUENCE [LARGE SCALE GENOMIC DNA]</scope>
</reference>
<dbReference type="InterPro" id="IPR000734">
    <property type="entry name" value="TAG_lipase"/>
</dbReference>
<dbReference type="CDD" id="cd01758">
    <property type="entry name" value="PLAT_LPL"/>
    <property type="match status" value="1"/>
</dbReference>
<evidence type="ECO:0000256" key="22">
    <source>
        <dbReference type="ARBA" id="ARBA00047643"/>
    </source>
</evidence>
<dbReference type="Gene3D" id="3.40.50.1820">
    <property type="entry name" value="alpha/beta hydrolase"/>
    <property type="match status" value="1"/>
</dbReference>
<dbReference type="SUPFAM" id="SSF53474">
    <property type="entry name" value="alpha/beta-Hydrolases"/>
    <property type="match status" value="1"/>
</dbReference>
<dbReference type="GO" id="GO:0004622">
    <property type="term" value="F:phosphatidylcholine lysophospholipase activity"/>
    <property type="evidence" value="ECO:0007669"/>
    <property type="project" value="UniProtKB-EC"/>
</dbReference>
<comment type="catalytic activity">
    <reaction evidence="28">
        <text>1,2,3-tri-(9Z-octadecenoyl)-glycerol + H2O = di-(9Z)-octadecenoylglycerol + (9Z)-octadecenoate + H(+)</text>
        <dbReference type="Rhea" id="RHEA:38575"/>
        <dbReference type="ChEBI" id="CHEBI:15377"/>
        <dbReference type="ChEBI" id="CHEBI:15378"/>
        <dbReference type="ChEBI" id="CHEBI:30823"/>
        <dbReference type="ChEBI" id="CHEBI:53753"/>
        <dbReference type="ChEBI" id="CHEBI:75945"/>
    </reaction>
    <physiologicalReaction direction="left-to-right" evidence="28">
        <dbReference type="Rhea" id="RHEA:38576"/>
    </physiologicalReaction>
</comment>
<sequence>SYGRIVLRVKEPYVSSSAFSLFLGGEDTCTLDPLQLHTLTSCGFNSSNPLIIITHGWSVDGMLESWVLRLASALKTNLVSVNVVLTDWLSLAHQHYPIAVQSTRTVGKDISHLLQTLQEQYQYPVKKVHLIGYSLGAHISGFAGSYLEGSEKIGRITGLDPAGPLFEGMSPTDRLSPDDAEFVDAIHTFTHERMGLSVGIKQAVAHFDFYPNGGDFQPGCDLQNIYEHITEYGLLGFEQTVKCAHERSVHLFIDSLLNKDKQSMAYRCSDNNAFVKGVCLDCRKNRCNTLGYDIKKVRTVTSKRLYLKTRSRMPYKLYHYQFRIQFINQVENIDPTLTVALTGTKEESGDVVITFNEKISGNTTFPFLITLDKDLGDLMLVKLHWEGLALWKNVWNRVQTIIPWGGKETKPLLTVGRISVKAGETQERTSFCAMTDDGQQIEVSQDKVFVRCKEDIPKQRRRKHN</sequence>
<evidence type="ECO:0000256" key="32">
    <source>
        <dbReference type="PIRSR" id="PIRSR000865-1"/>
    </source>
</evidence>
<dbReference type="PANTHER" id="PTHR11610:SF2">
    <property type="entry name" value="HEPATIC TRIACYLGLYCEROL LIPASE"/>
    <property type="match status" value="1"/>
</dbReference>
<dbReference type="GO" id="GO:0016042">
    <property type="term" value="P:lipid catabolic process"/>
    <property type="evidence" value="ECO:0007669"/>
    <property type="project" value="UniProtKB-KW"/>
</dbReference>
<dbReference type="AlphaFoldDB" id="A0AAQ5XA20"/>
<comment type="catalytic activity">
    <reaction evidence="30">
        <text>1,2,3-tri-(9Z-octadecenoyl)-glycerol + H2O = 2,3-di-(9Z)-octadecenoyl-sn-glycerol + (9Z)-octadecenoate + H(+)</text>
        <dbReference type="Rhea" id="RHEA:38391"/>
        <dbReference type="ChEBI" id="CHEBI:15377"/>
        <dbReference type="ChEBI" id="CHEBI:15378"/>
        <dbReference type="ChEBI" id="CHEBI:30823"/>
        <dbReference type="ChEBI" id="CHEBI:53753"/>
        <dbReference type="ChEBI" id="CHEBI:75824"/>
    </reaction>
    <physiologicalReaction direction="left-to-right" evidence="30">
        <dbReference type="Rhea" id="RHEA:38392"/>
    </physiologicalReaction>
</comment>
<evidence type="ECO:0000256" key="25">
    <source>
        <dbReference type="ARBA" id="ARBA00048284"/>
    </source>
</evidence>
<evidence type="ECO:0000256" key="20">
    <source>
        <dbReference type="ARBA" id="ARBA00031180"/>
    </source>
</evidence>
<dbReference type="PANTHER" id="PTHR11610">
    <property type="entry name" value="LIPASE"/>
    <property type="match status" value="1"/>
</dbReference>
<dbReference type="PRINTS" id="PR00821">
    <property type="entry name" value="TAGLIPASE"/>
</dbReference>
<proteinExistence type="inferred from homology"/>
<comment type="catalytic activity">
    <reaction evidence="26">
        <text>1,2,3-tributanoylglycerol + H2O = dibutanoylglycerol + butanoate + H(+)</text>
        <dbReference type="Rhea" id="RHEA:40475"/>
        <dbReference type="ChEBI" id="CHEBI:15377"/>
        <dbReference type="ChEBI" id="CHEBI:15378"/>
        <dbReference type="ChEBI" id="CHEBI:17968"/>
        <dbReference type="ChEBI" id="CHEBI:35020"/>
        <dbReference type="ChEBI" id="CHEBI:76478"/>
    </reaction>
    <physiologicalReaction direction="left-to-right" evidence="26">
        <dbReference type="Rhea" id="RHEA:40476"/>
    </physiologicalReaction>
</comment>
<comment type="catalytic activity">
    <reaction evidence="25">
        <text>1-(9Z-octadecenoyl)-sn-glycero-3-phospho-L-serine + H2O = sn-glycero-3-phospho-L-serine + (9Z)-octadecenoate + H(+)</text>
        <dbReference type="Rhea" id="RHEA:40499"/>
        <dbReference type="ChEBI" id="CHEBI:15377"/>
        <dbReference type="ChEBI" id="CHEBI:15378"/>
        <dbReference type="ChEBI" id="CHEBI:30823"/>
        <dbReference type="ChEBI" id="CHEBI:64765"/>
        <dbReference type="ChEBI" id="CHEBI:74617"/>
    </reaction>
    <physiologicalReaction direction="left-to-right" evidence="25">
        <dbReference type="Rhea" id="RHEA:40500"/>
    </physiologicalReaction>
</comment>
<keyword evidence="13" id="KW-0378">Hydrolase</keyword>
<evidence type="ECO:0000313" key="38">
    <source>
        <dbReference type="Proteomes" id="UP001501940"/>
    </source>
</evidence>